<dbReference type="InterPro" id="IPR050194">
    <property type="entry name" value="Glycosyltransferase_grp1"/>
</dbReference>
<dbReference type="PANTHER" id="PTHR45947">
    <property type="entry name" value="SULFOQUINOVOSYL TRANSFERASE SQD2"/>
    <property type="match status" value="1"/>
</dbReference>
<dbReference type="SUPFAM" id="SSF53756">
    <property type="entry name" value="UDP-Glycosyltransferase/glycogen phosphorylase"/>
    <property type="match status" value="1"/>
</dbReference>
<evidence type="ECO:0000259" key="1">
    <source>
        <dbReference type="Pfam" id="PF13439"/>
    </source>
</evidence>
<dbReference type="AlphaFoldDB" id="A0A380TB63"/>
<dbReference type="InterPro" id="IPR028098">
    <property type="entry name" value="Glyco_trans_4-like_N"/>
</dbReference>
<organism evidence="2">
    <name type="scientific">metagenome</name>
    <dbReference type="NCBI Taxonomy" id="256318"/>
    <lineage>
        <taxon>unclassified sequences</taxon>
        <taxon>metagenomes</taxon>
    </lineage>
</organism>
<name>A0A380TB63_9ZZZZ</name>
<accession>A0A380TB63</accession>
<reference evidence="2" key="1">
    <citation type="submission" date="2018-07" db="EMBL/GenBank/DDBJ databases">
        <authorList>
            <person name="Quirk P.G."/>
            <person name="Krulwich T.A."/>
        </authorList>
    </citation>
    <scope>NUCLEOTIDE SEQUENCE</scope>
</reference>
<proteinExistence type="predicted"/>
<dbReference type="Pfam" id="PF13692">
    <property type="entry name" value="Glyco_trans_1_4"/>
    <property type="match status" value="1"/>
</dbReference>
<dbReference type="EMBL" id="UIDG01000086">
    <property type="protein sequence ID" value="SUS05162.1"/>
    <property type="molecule type" value="Genomic_DNA"/>
</dbReference>
<feature type="domain" description="Glycosyltransferase subfamily 4-like N-terminal" evidence="1">
    <location>
        <begin position="62"/>
        <end position="201"/>
    </location>
</feature>
<sequence length="407" mass="43921">MRVLLAHNSYQQSGGEDAVVANERALLANGGCDVELLHIHNDEITSFWHKLSTTLNLTGSARGKKLMAHAIERFRPDVVHVHNFFPLLTASIYDACRDAGVPVVQTLHNYRLTCAGAMLFRDGGPCEDCVHGSPYQAALHGCYRGSRAGSLAVARMIEVHRRNNTWNTRVDRFIALTRFAKGRYVAAGIEPARIAVKPNFVPDPGRMLPGAHPPRSGALFVARLAPEKGLGTLLKAWQGLAVPLTIIGDGPLKDVAVAGSGGSITYRGRQPALEVQAAMRRAAFLVMPSESYETFGMVSVEAFANGLPVIASRLGAMAEIIEDGKNGLLFRPGDAADLADKVRFVASRPDVLRTLSEGARATYKAQYTPEVNLRALLAIYEGVLKERHGLNPAQDSVATARTRLAAS</sequence>
<dbReference type="GO" id="GO:0016757">
    <property type="term" value="F:glycosyltransferase activity"/>
    <property type="evidence" value="ECO:0007669"/>
    <property type="project" value="TreeGrafter"/>
</dbReference>
<dbReference type="PANTHER" id="PTHR45947:SF13">
    <property type="entry name" value="TRANSFERASE"/>
    <property type="match status" value="1"/>
</dbReference>
<dbReference type="Gene3D" id="3.40.50.2000">
    <property type="entry name" value="Glycogen Phosphorylase B"/>
    <property type="match status" value="2"/>
</dbReference>
<protein>
    <recommendedName>
        <fullName evidence="1">Glycosyltransferase subfamily 4-like N-terminal domain-containing protein</fullName>
    </recommendedName>
</protein>
<gene>
    <name evidence="2" type="ORF">DF3PB_1760004</name>
</gene>
<dbReference type="Pfam" id="PF13439">
    <property type="entry name" value="Glyco_transf_4"/>
    <property type="match status" value="1"/>
</dbReference>
<evidence type="ECO:0000313" key="2">
    <source>
        <dbReference type="EMBL" id="SUS05162.1"/>
    </source>
</evidence>